<feature type="transmembrane region" description="Helical" evidence="1">
    <location>
        <begin position="99"/>
        <end position="123"/>
    </location>
</feature>
<dbReference type="Proteomes" id="UP000004509">
    <property type="component" value="Unassembled WGS sequence"/>
</dbReference>
<dbReference type="OrthoDB" id="357752at2"/>
<feature type="transmembrane region" description="Helical" evidence="1">
    <location>
        <begin position="43"/>
        <end position="65"/>
    </location>
</feature>
<evidence type="ECO:0000256" key="1">
    <source>
        <dbReference type="SAM" id="Phobius"/>
    </source>
</evidence>
<dbReference type="RefSeq" id="WP_006189116.1">
    <property type="nucleotide sequence ID" value="NZ_ACYH01000041.1"/>
</dbReference>
<feature type="transmembrane region" description="Helical" evidence="1">
    <location>
        <begin position="154"/>
        <end position="175"/>
    </location>
</feature>
<accession>C8PRF3</accession>
<feature type="transmembrane region" description="Helical" evidence="1">
    <location>
        <begin position="243"/>
        <end position="268"/>
    </location>
</feature>
<protein>
    <submittedName>
        <fullName evidence="2">Uncharacterized protein</fullName>
    </submittedName>
</protein>
<dbReference type="AlphaFoldDB" id="C8PRF3"/>
<keyword evidence="1" id="KW-0812">Transmembrane</keyword>
<evidence type="ECO:0000313" key="2">
    <source>
        <dbReference type="EMBL" id="EEV20078.1"/>
    </source>
</evidence>
<evidence type="ECO:0000313" key="3">
    <source>
        <dbReference type="Proteomes" id="UP000004509"/>
    </source>
</evidence>
<gene>
    <name evidence="2" type="ORF">TREVI0001_0844</name>
</gene>
<feature type="transmembrane region" description="Helical" evidence="1">
    <location>
        <begin position="16"/>
        <end position="37"/>
    </location>
</feature>
<feature type="transmembrane region" description="Helical" evidence="1">
    <location>
        <begin position="187"/>
        <end position="207"/>
    </location>
</feature>
<organism evidence="2 3">
    <name type="scientific">Treponema vincentii ATCC 35580</name>
    <dbReference type="NCBI Taxonomy" id="596324"/>
    <lineage>
        <taxon>Bacteria</taxon>
        <taxon>Pseudomonadati</taxon>
        <taxon>Spirochaetota</taxon>
        <taxon>Spirochaetia</taxon>
        <taxon>Spirochaetales</taxon>
        <taxon>Treponemataceae</taxon>
        <taxon>Treponema</taxon>
    </lineage>
</organism>
<dbReference type="PROSITE" id="PS51257">
    <property type="entry name" value="PROKAR_LIPOPROTEIN"/>
    <property type="match status" value="1"/>
</dbReference>
<keyword evidence="1" id="KW-1133">Transmembrane helix</keyword>
<keyword evidence="1" id="KW-0472">Membrane</keyword>
<dbReference type="STRING" id="596324.TREVI0001_0844"/>
<dbReference type="EMBL" id="ACYH01000041">
    <property type="protein sequence ID" value="EEV20078.1"/>
    <property type="molecule type" value="Genomic_DNA"/>
</dbReference>
<name>C8PRF3_9SPIR</name>
<dbReference type="eggNOG" id="ENOG5030U9I">
    <property type="taxonomic scope" value="Bacteria"/>
</dbReference>
<proteinExistence type="predicted"/>
<reference evidence="2 3" key="1">
    <citation type="submission" date="2009-07" db="EMBL/GenBank/DDBJ databases">
        <authorList>
            <person name="Madupu R."/>
            <person name="Sebastian Y."/>
            <person name="Durkin A.S."/>
            <person name="Torralba M."/>
            <person name="Methe B."/>
            <person name="Sutton G.G."/>
            <person name="Strausberg R.L."/>
            <person name="Nelson K.E."/>
        </authorList>
    </citation>
    <scope>NUCLEOTIDE SEQUENCE [LARGE SCALE GENOMIC DNA]</scope>
    <source>
        <strain evidence="2 3">ATCC 35580</strain>
    </source>
</reference>
<sequence length="274" mass="30712">MKRIFKYTFLQRLPNIILHCAIMACMSGVELVLLLLTHDVSNGFYHLWFSFTVIALAVIPLSSFVRCSSGYARPLLFTDESYLMLTLPVRTEWILLGRILCGFVEVIICSVVSVVLLSIVLMFSSTYYMGFELNEFMQFAAHVPRILAHNIPGIFALLFIFLAAFILIGNIALVVQTVLRSFNIKRMRALWTVGGILLFMSILSFIGKVETQIGAALGDYCSISVYGITYQDTLLQMHPSTAVHIPVVSIMLSIGLGIGCFFISVWLFKKKVEV</sequence>
<comment type="caution">
    <text evidence="2">The sequence shown here is derived from an EMBL/GenBank/DDBJ whole genome shotgun (WGS) entry which is preliminary data.</text>
</comment>